<dbReference type="EMBL" id="AWUE01015773">
    <property type="protein sequence ID" value="OMO95806.1"/>
    <property type="molecule type" value="Genomic_DNA"/>
</dbReference>
<sequence length="75" mass="9190">MSREREGESVFNFSYYCVWEVFGYQRAMEKMSVLRCVCVDREERGVEVSGQEHPRKWERGFERWFRRRESDVASK</sequence>
<comment type="caution">
    <text evidence="1">The sequence shown here is derived from an EMBL/GenBank/DDBJ whole genome shotgun (WGS) entry which is preliminary data.</text>
</comment>
<accession>A0A1R3JLS7</accession>
<reference evidence="2" key="1">
    <citation type="submission" date="2013-09" db="EMBL/GenBank/DDBJ databases">
        <title>Corchorus olitorius genome sequencing.</title>
        <authorList>
            <person name="Alam M."/>
            <person name="Haque M.S."/>
            <person name="Islam M.S."/>
            <person name="Emdad E.M."/>
            <person name="Islam M.M."/>
            <person name="Ahmed B."/>
            <person name="Halim A."/>
            <person name="Hossen Q.M.M."/>
            <person name="Hossain M.Z."/>
            <person name="Ahmed R."/>
            <person name="Khan M.M."/>
            <person name="Islam R."/>
            <person name="Rashid M.M."/>
            <person name="Khan S.A."/>
            <person name="Rahman M.S."/>
            <person name="Alam M."/>
            <person name="Yahiya A.S."/>
            <person name="Khan M.S."/>
            <person name="Azam M.S."/>
            <person name="Haque T."/>
            <person name="Lashkar M.Z.H."/>
            <person name="Akhand A.I."/>
            <person name="Morshed G."/>
            <person name="Roy S."/>
            <person name="Uddin K.S."/>
            <person name="Rabeya T."/>
            <person name="Hossain A.S."/>
            <person name="Chowdhury A."/>
            <person name="Snigdha A.R."/>
            <person name="Mortoza M.S."/>
            <person name="Matin S.A."/>
            <person name="Hoque S.M.E."/>
            <person name="Islam M.K."/>
            <person name="Roy D.K."/>
            <person name="Haider R."/>
            <person name="Moosa M.M."/>
            <person name="Elias S.M."/>
            <person name="Hasan A.M."/>
            <person name="Jahan S."/>
            <person name="Shafiuddin M."/>
            <person name="Mahmood N."/>
            <person name="Shommy N.S."/>
        </authorList>
    </citation>
    <scope>NUCLEOTIDE SEQUENCE [LARGE SCALE GENOMIC DNA]</scope>
    <source>
        <strain evidence="2">cv. O-4</strain>
    </source>
</reference>
<dbReference type="Proteomes" id="UP000187203">
    <property type="component" value="Unassembled WGS sequence"/>
</dbReference>
<organism evidence="1 2">
    <name type="scientific">Corchorus olitorius</name>
    <dbReference type="NCBI Taxonomy" id="93759"/>
    <lineage>
        <taxon>Eukaryota</taxon>
        <taxon>Viridiplantae</taxon>
        <taxon>Streptophyta</taxon>
        <taxon>Embryophyta</taxon>
        <taxon>Tracheophyta</taxon>
        <taxon>Spermatophyta</taxon>
        <taxon>Magnoliopsida</taxon>
        <taxon>eudicotyledons</taxon>
        <taxon>Gunneridae</taxon>
        <taxon>Pentapetalae</taxon>
        <taxon>rosids</taxon>
        <taxon>malvids</taxon>
        <taxon>Malvales</taxon>
        <taxon>Malvaceae</taxon>
        <taxon>Grewioideae</taxon>
        <taxon>Apeibeae</taxon>
        <taxon>Corchorus</taxon>
    </lineage>
</organism>
<proteinExistence type="predicted"/>
<evidence type="ECO:0000313" key="2">
    <source>
        <dbReference type="Proteomes" id="UP000187203"/>
    </source>
</evidence>
<gene>
    <name evidence="1" type="ORF">COLO4_15670</name>
</gene>
<keyword evidence="2" id="KW-1185">Reference proteome</keyword>
<protein>
    <submittedName>
        <fullName evidence="1">Uncharacterized protein</fullName>
    </submittedName>
</protein>
<name>A0A1R3JLS7_9ROSI</name>
<evidence type="ECO:0000313" key="1">
    <source>
        <dbReference type="EMBL" id="OMO95806.1"/>
    </source>
</evidence>
<dbReference type="AlphaFoldDB" id="A0A1R3JLS7"/>